<keyword evidence="8" id="KW-0812">Transmembrane</keyword>
<comment type="similarity">
    <text evidence="1 7">Belongs to the peptidase S11 family.</text>
</comment>
<evidence type="ECO:0000256" key="2">
    <source>
        <dbReference type="ARBA" id="ARBA00022729"/>
    </source>
</evidence>
<dbReference type="Gene3D" id="3.40.710.10">
    <property type="entry name" value="DD-peptidase/beta-lactamase superfamily"/>
    <property type="match status" value="1"/>
</dbReference>
<evidence type="ECO:0000256" key="8">
    <source>
        <dbReference type="SAM" id="Phobius"/>
    </source>
</evidence>
<dbReference type="EC" id="3.4.16.4" evidence="10"/>
<dbReference type="PANTHER" id="PTHR21581">
    <property type="entry name" value="D-ALANYL-D-ALANINE CARBOXYPEPTIDASE"/>
    <property type="match status" value="1"/>
</dbReference>
<evidence type="ECO:0000256" key="1">
    <source>
        <dbReference type="ARBA" id="ARBA00007164"/>
    </source>
</evidence>
<evidence type="ECO:0000256" key="5">
    <source>
        <dbReference type="ARBA" id="ARBA00022984"/>
    </source>
</evidence>
<evidence type="ECO:0000313" key="11">
    <source>
        <dbReference type="Proteomes" id="UP001224418"/>
    </source>
</evidence>
<dbReference type="SUPFAM" id="SSF56601">
    <property type="entry name" value="beta-lactamase/transpeptidase-like"/>
    <property type="match status" value="1"/>
</dbReference>
<dbReference type="RefSeq" id="WP_307355072.1">
    <property type="nucleotide sequence ID" value="NZ_BAAACJ010000041.1"/>
</dbReference>
<keyword evidence="4" id="KW-0133">Cell shape</keyword>
<evidence type="ECO:0000256" key="4">
    <source>
        <dbReference type="ARBA" id="ARBA00022960"/>
    </source>
</evidence>
<name>A0ABU0JRK3_HATLI</name>
<dbReference type="InterPro" id="IPR001967">
    <property type="entry name" value="Peptidase_S11_N"/>
</dbReference>
<keyword evidence="2" id="KW-0732">Signal</keyword>
<keyword evidence="10" id="KW-0121">Carboxypeptidase</keyword>
<feature type="transmembrane region" description="Helical" evidence="8">
    <location>
        <begin position="394"/>
        <end position="415"/>
    </location>
</feature>
<gene>
    <name evidence="10" type="ORF">QOZ93_000614</name>
</gene>
<evidence type="ECO:0000256" key="6">
    <source>
        <dbReference type="ARBA" id="ARBA00023316"/>
    </source>
</evidence>
<dbReference type="PRINTS" id="PR00725">
    <property type="entry name" value="DADACBPTASE1"/>
</dbReference>
<keyword evidence="5" id="KW-0573">Peptidoglycan synthesis</keyword>
<dbReference type="InterPro" id="IPR012338">
    <property type="entry name" value="Beta-lactam/transpept-like"/>
</dbReference>
<evidence type="ECO:0000313" key="10">
    <source>
        <dbReference type="EMBL" id="MDQ0478886.1"/>
    </source>
</evidence>
<dbReference type="InterPro" id="IPR018044">
    <property type="entry name" value="Peptidase_S11"/>
</dbReference>
<protein>
    <submittedName>
        <fullName evidence="10">D-alanyl-D-alanine carboxypeptidase</fullName>
        <ecNumber evidence="10">3.4.16.4</ecNumber>
    </submittedName>
</protein>
<organism evidence="10 11">
    <name type="scientific">Hathewaya limosa</name>
    <name type="common">Clostridium limosum</name>
    <dbReference type="NCBI Taxonomy" id="1536"/>
    <lineage>
        <taxon>Bacteria</taxon>
        <taxon>Bacillati</taxon>
        <taxon>Bacillota</taxon>
        <taxon>Clostridia</taxon>
        <taxon>Eubacteriales</taxon>
        <taxon>Clostridiaceae</taxon>
        <taxon>Hathewaya</taxon>
    </lineage>
</organism>
<keyword evidence="6" id="KW-0961">Cell wall biogenesis/degradation</keyword>
<evidence type="ECO:0000256" key="3">
    <source>
        <dbReference type="ARBA" id="ARBA00022801"/>
    </source>
</evidence>
<keyword evidence="8" id="KW-1133">Transmembrane helix</keyword>
<dbReference type="Pfam" id="PF00768">
    <property type="entry name" value="Peptidase_S11"/>
    <property type="match status" value="1"/>
</dbReference>
<keyword evidence="3 10" id="KW-0378">Hydrolase</keyword>
<feature type="transmembrane region" description="Helical" evidence="8">
    <location>
        <begin position="7"/>
        <end position="29"/>
    </location>
</feature>
<keyword evidence="8" id="KW-0472">Membrane</keyword>
<feature type="domain" description="Peptidase S11 D-alanyl-D-alanine carboxypeptidase A N-terminal" evidence="9">
    <location>
        <begin position="36"/>
        <end position="264"/>
    </location>
</feature>
<keyword evidence="11" id="KW-1185">Reference proteome</keyword>
<dbReference type="GO" id="GO:0009002">
    <property type="term" value="F:serine-type D-Ala-D-Ala carboxypeptidase activity"/>
    <property type="evidence" value="ECO:0007669"/>
    <property type="project" value="UniProtKB-EC"/>
</dbReference>
<proteinExistence type="inferred from homology"/>
<keyword evidence="10" id="KW-0645">Protease</keyword>
<comment type="caution">
    <text evidence="10">The sequence shown here is derived from an EMBL/GenBank/DDBJ whole genome shotgun (WGS) entry which is preliminary data.</text>
</comment>
<dbReference type="Proteomes" id="UP001224418">
    <property type="component" value="Unassembled WGS sequence"/>
</dbReference>
<dbReference type="PANTHER" id="PTHR21581:SF33">
    <property type="entry name" value="D-ALANYL-D-ALANINE CARBOXYPEPTIDASE DACB"/>
    <property type="match status" value="1"/>
</dbReference>
<dbReference type="EMBL" id="JAUSWN010000004">
    <property type="protein sequence ID" value="MDQ0478886.1"/>
    <property type="molecule type" value="Genomic_DNA"/>
</dbReference>
<reference evidence="10 11" key="1">
    <citation type="submission" date="2023-07" db="EMBL/GenBank/DDBJ databases">
        <title>Genomic Encyclopedia of Type Strains, Phase IV (KMG-IV): sequencing the most valuable type-strain genomes for metagenomic binning, comparative biology and taxonomic classification.</title>
        <authorList>
            <person name="Goeker M."/>
        </authorList>
    </citation>
    <scope>NUCLEOTIDE SEQUENCE [LARGE SCALE GENOMIC DNA]</scope>
    <source>
        <strain evidence="10 11">DSM 1400</strain>
    </source>
</reference>
<accession>A0ABU0JRK3</accession>
<sequence>MQKIKKFFSIVVSIYVVSSILFCNMNLTFATEKNSPINSSSDGVILMDAISGDILYNKNMDKPFPPASTTKIMTALLTLENCKNLDEEATISKTCEGVDGSKIYIFEGEKIKVKNLLYALLLSSANDCAYALAEHIGGTEEHFVEMMNNRAKALGCKNTNFVNPHGLYDDKHRTTAHDLALIMKELIKHEEYLKIASTPSYIIPPTNKSKENRPLWNGNKAIHTGSVNYNKFCKASKTGYTIQSLHSYVTFAEKDGQKLIAAFVHDPNKQFYTDSKALFNYGFNTFKTDKVISKDQELFTYKVSNNKVLHFKSDSDLYITSKKNSKNNIQLPNVNFDSLNLKDKSLKQGDFIENINIKSNNNTYTLKLISGDNYEPEHNILTDVTQNYTSTSTILKTLCYTLIGLLLIFTMIIIIKKKSKKR</sequence>
<evidence type="ECO:0000256" key="7">
    <source>
        <dbReference type="RuleBase" id="RU004016"/>
    </source>
</evidence>
<evidence type="ECO:0000259" key="9">
    <source>
        <dbReference type="Pfam" id="PF00768"/>
    </source>
</evidence>